<evidence type="ECO:0000313" key="10">
    <source>
        <dbReference type="Proteomes" id="UP001260959"/>
    </source>
</evidence>
<evidence type="ECO:0000256" key="2">
    <source>
        <dbReference type="ARBA" id="ARBA00007613"/>
    </source>
</evidence>
<keyword evidence="10" id="KW-1185">Reference proteome</keyword>
<evidence type="ECO:0000256" key="7">
    <source>
        <dbReference type="ARBA" id="ARBA00023237"/>
    </source>
</evidence>
<comment type="caution">
    <text evidence="9">The sequence shown here is derived from an EMBL/GenBank/DDBJ whole genome shotgun (WGS) entry which is preliminary data.</text>
</comment>
<evidence type="ECO:0000256" key="6">
    <source>
        <dbReference type="ARBA" id="ARBA00023136"/>
    </source>
</evidence>
<protein>
    <submittedName>
        <fullName evidence="9">TolC family protein</fullName>
    </submittedName>
</protein>
<comment type="similarity">
    <text evidence="2">Belongs to the outer membrane factor (OMF) (TC 1.B.17) family.</text>
</comment>
<dbReference type="PANTHER" id="PTHR30026:SF20">
    <property type="entry name" value="OUTER MEMBRANE PROTEIN TOLC"/>
    <property type="match status" value="1"/>
</dbReference>
<evidence type="ECO:0000256" key="1">
    <source>
        <dbReference type="ARBA" id="ARBA00004442"/>
    </source>
</evidence>
<keyword evidence="6" id="KW-0472">Membrane</keyword>
<evidence type="ECO:0000256" key="4">
    <source>
        <dbReference type="ARBA" id="ARBA00022452"/>
    </source>
</evidence>
<accession>A0ABU1E3S5</accession>
<evidence type="ECO:0000313" key="9">
    <source>
        <dbReference type="EMBL" id="MDR4952453.1"/>
    </source>
</evidence>
<organism evidence="9 10">
    <name type="scientific">Chryseobacterium metallicongregator</name>
    <dbReference type="NCBI Taxonomy" id="3073042"/>
    <lineage>
        <taxon>Bacteria</taxon>
        <taxon>Pseudomonadati</taxon>
        <taxon>Bacteroidota</taxon>
        <taxon>Flavobacteriia</taxon>
        <taxon>Flavobacteriales</taxon>
        <taxon>Weeksellaceae</taxon>
        <taxon>Chryseobacterium group</taxon>
        <taxon>Chryseobacterium</taxon>
    </lineage>
</organism>
<feature type="signal peptide" evidence="8">
    <location>
        <begin position="1"/>
        <end position="20"/>
    </location>
</feature>
<keyword evidence="4" id="KW-1134">Transmembrane beta strand</keyword>
<name>A0ABU1E3S5_9FLAO</name>
<proteinExistence type="inferred from homology"/>
<dbReference type="Gene3D" id="1.20.1600.10">
    <property type="entry name" value="Outer membrane efflux proteins (OEP)"/>
    <property type="match status" value="1"/>
</dbReference>
<dbReference type="InterPro" id="IPR003423">
    <property type="entry name" value="OMP_efflux"/>
</dbReference>
<dbReference type="EMBL" id="JAVIXS010000006">
    <property type="protein sequence ID" value="MDR4952453.1"/>
    <property type="molecule type" value="Genomic_DNA"/>
</dbReference>
<reference evidence="9 10" key="1">
    <citation type="submission" date="2023-08" db="EMBL/GenBank/DDBJ databases">
        <authorList>
            <person name="Maltman C."/>
        </authorList>
    </citation>
    <scope>NUCLEOTIDE SEQUENCE [LARGE SCALE GENOMIC DNA]</scope>
    <source>
        <strain evidence="9 10">ES2</strain>
    </source>
</reference>
<dbReference type="Pfam" id="PF02321">
    <property type="entry name" value="OEP"/>
    <property type="match status" value="1"/>
</dbReference>
<dbReference type="InterPro" id="IPR051906">
    <property type="entry name" value="TolC-like"/>
</dbReference>
<evidence type="ECO:0000256" key="5">
    <source>
        <dbReference type="ARBA" id="ARBA00022692"/>
    </source>
</evidence>
<dbReference type="PANTHER" id="PTHR30026">
    <property type="entry name" value="OUTER MEMBRANE PROTEIN TOLC"/>
    <property type="match status" value="1"/>
</dbReference>
<evidence type="ECO:0000256" key="8">
    <source>
        <dbReference type="SAM" id="SignalP"/>
    </source>
</evidence>
<keyword evidence="5" id="KW-0812">Transmembrane</keyword>
<feature type="chain" id="PRO_5045607839" evidence="8">
    <location>
        <begin position="21"/>
        <end position="465"/>
    </location>
</feature>
<dbReference type="RefSeq" id="WP_309522064.1">
    <property type="nucleotide sequence ID" value="NZ_JAVIXS010000006.1"/>
</dbReference>
<keyword evidence="8" id="KW-0732">Signal</keyword>
<comment type="subcellular location">
    <subcellularLocation>
        <location evidence="1">Cell outer membrane</location>
    </subcellularLocation>
</comment>
<keyword evidence="7" id="KW-0998">Cell outer membrane</keyword>
<dbReference type="SUPFAM" id="SSF56954">
    <property type="entry name" value="Outer membrane efflux proteins (OEP)"/>
    <property type="match status" value="1"/>
</dbReference>
<keyword evidence="3" id="KW-0813">Transport</keyword>
<sequence>MNLSFRALILWLGCPALSFAQITGLEEVLLRAKKNYQSIKKKEINIKASQERLQLQKTYYLPEVTVMAQQNFGTINAQNGPMYGQGGLGVASTSIPLAEQNWNAAFGSLYLANVNWNVYTFGKLKTKENVESADVEIQKADLNQEIFQHQIKTAAAYFNLLVSQRLENVQHENHKRSEVIYIIAKARAESGLIPEVDASLAKAEMSSAQTAIINANDHVLEYNKNLSDLLVENFTEYQLDHYFSKNQPSLPTETSSFENHPNTLFITEKINKSKLLEMYLHTTGLPSLSLFGVFQGRGSGFGWNYVQDNSAFSQSYAKGIGVDRMNYIVGFNLSWNLTDFYRSQSKVNEQKLMTKALDFDYQQLQQELYNQQNLSELKYKNALTKVSESKIQMDAATEAFNQQKALYENGLTTIVDFTQALYLLNRAEINYEIAQNNSWQAVVLIAASKGDISMITKAITHSPKI</sequence>
<dbReference type="Proteomes" id="UP001260959">
    <property type="component" value="Unassembled WGS sequence"/>
</dbReference>
<gene>
    <name evidence="9" type="ORF">REB14_09740</name>
</gene>
<evidence type="ECO:0000256" key="3">
    <source>
        <dbReference type="ARBA" id="ARBA00022448"/>
    </source>
</evidence>